<accession>A0A9P5ST14</accession>
<dbReference type="AlphaFoldDB" id="A0A9P5ST14"/>
<dbReference type="Proteomes" id="UP000696485">
    <property type="component" value="Unassembled WGS sequence"/>
</dbReference>
<sequence>MEDNFLLSWLKKNRPTVVTPTAAAMRDEQMGQLVHHVNSKLIDIFNRKMAILHFDGQCMIQKEKSHSQHATSFQQNHCHAIEAIAHAHSHIKEQELRGPTFMTDINGIHCNYNMAILAWKKEKALGSAIKLSLATTLSTVYGWTVHLCQYEPDCPGHNATPQESTSQLQQQIQIFCFCLLTPSYTKMHIIVVSGNDFAHNIFGFSLENNLNILKSFPNTQSQSTGELLEQYSQIMEGKNNVTNTP</sequence>
<protein>
    <submittedName>
        <fullName evidence="1">Uncharacterized protein</fullName>
    </submittedName>
</protein>
<reference evidence="1" key="1">
    <citation type="journal article" date="2020" name="Fungal Divers.">
        <title>Resolving the Mortierellaceae phylogeny through synthesis of multi-gene phylogenetics and phylogenomics.</title>
        <authorList>
            <person name="Vandepol N."/>
            <person name="Liber J."/>
            <person name="Desiro A."/>
            <person name="Na H."/>
            <person name="Kennedy M."/>
            <person name="Barry K."/>
            <person name="Grigoriev I.V."/>
            <person name="Miller A.N."/>
            <person name="O'Donnell K."/>
            <person name="Stajich J.E."/>
            <person name="Bonito G."/>
        </authorList>
    </citation>
    <scope>NUCLEOTIDE SEQUENCE</scope>
    <source>
        <strain evidence="1">NVP1</strain>
    </source>
</reference>
<keyword evidence="2" id="KW-1185">Reference proteome</keyword>
<evidence type="ECO:0000313" key="1">
    <source>
        <dbReference type="EMBL" id="KAF9337952.1"/>
    </source>
</evidence>
<organism evidence="1 2">
    <name type="scientific">Podila minutissima</name>
    <dbReference type="NCBI Taxonomy" id="64525"/>
    <lineage>
        <taxon>Eukaryota</taxon>
        <taxon>Fungi</taxon>
        <taxon>Fungi incertae sedis</taxon>
        <taxon>Mucoromycota</taxon>
        <taxon>Mortierellomycotina</taxon>
        <taxon>Mortierellomycetes</taxon>
        <taxon>Mortierellales</taxon>
        <taxon>Mortierellaceae</taxon>
        <taxon>Podila</taxon>
    </lineage>
</organism>
<dbReference type="EMBL" id="JAAAUY010000012">
    <property type="protein sequence ID" value="KAF9337952.1"/>
    <property type="molecule type" value="Genomic_DNA"/>
</dbReference>
<evidence type="ECO:0000313" key="2">
    <source>
        <dbReference type="Proteomes" id="UP000696485"/>
    </source>
</evidence>
<name>A0A9P5ST14_9FUNG</name>
<proteinExistence type="predicted"/>
<comment type="caution">
    <text evidence="1">The sequence shown here is derived from an EMBL/GenBank/DDBJ whole genome shotgun (WGS) entry which is preliminary data.</text>
</comment>
<gene>
    <name evidence="1" type="ORF">BG006_001053</name>
</gene>